<reference evidence="2 3" key="1">
    <citation type="journal article" date="2021" name="Elife">
        <title>Chloroplast acquisition without the gene transfer in kleptoplastic sea slugs, Plakobranchus ocellatus.</title>
        <authorList>
            <person name="Maeda T."/>
            <person name="Takahashi S."/>
            <person name="Yoshida T."/>
            <person name="Shimamura S."/>
            <person name="Takaki Y."/>
            <person name="Nagai Y."/>
            <person name="Toyoda A."/>
            <person name="Suzuki Y."/>
            <person name="Arimoto A."/>
            <person name="Ishii H."/>
            <person name="Satoh N."/>
            <person name="Nishiyama T."/>
            <person name="Hasebe M."/>
            <person name="Maruyama T."/>
            <person name="Minagawa J."/>
            <person name="Obokata J."/>
            <person name="Shigenobu S."/>
        </authorList>
    </citation>
    <scope>NUCLEOTIDE SEQUENCE [LARGE SCALE GENOMIC DNA]</scope>
</reference>
<dbReference type="PROSITE" id="PS51257">
    <property type="entry name" value="PROKAR_LIPOPROTEIN"/>
    <property type="match status" value="1"/>
</dbReference>
<name>A0AAV4ENF8_9GAST</name>
<organism evidence="2 3">
    <name type="scientific">Elysia marginata</name>
    <dbReference type="NCBI Taxonomy" id="1093978"/>
    <lineage>
        <taxon>Eukaryota</taxon>
        <taxon>Metazoa</taxon>
        <taxon>Spiralia</taxon>
        <taxon>Lophotrochozoa</taxon>
        <taxon>Mollusca</taxon>
        <taxon>Gastropoda</taxon>
        <taxon>Heterobranchia</taxon>
        <taxon>Euthyneura</taxon>
        <taxon>Panpulmonata</taxon>
        <taxon>Sacoglossa</taxon>
        <taxon>Placobranchoidea</taxon>
        <taxon>Plakobranchidae</taxon>
        <taxon>Elysia</taxon>
    </lineage>
</organism>
<dbReference type="Proteomes" id="UP000762676">
    <property type="component" value="Unassembled WGS sequence"/>
</dbReference>
<comment type="caution">
    <text evidence="2">The sequence shown here is derived from an EMBL/GenBank/DDBJ whole genome shotgun (WGS) entry which is preliminary data.</text>
</comment>
<evidence type="ECO:0000256" key="1">
    <source>
        <dbReference type="SAM" id="MobiDB-lite"/>
    </source>
</evidence>
<protein>
    <submittedName>
        <fullName evidence="2">Uncharacterized protein</fullName>
    </submittedName>
</protein>
<proteinExistence type="predicted"/>
<feature type="region of interest" description="Disordered" evidence="1">
    <location>
        <begin position="47"/>
        <end position="158"/>
    </location>
</feature>
<dbReference type="EMBL" id="BMAT01000238">
    <property type="protein sequence ID" value="GFR62404.1"/>
    <property type="molecule type" value="Genomic_DNA"/>
</dbReference>
<evidence type="ECO:0000313" key="2">
    <source>
        <dbReference type="EMBL" id="GFR62404.1"/>
    </source>
</evidence>
<keyword evidence="3" id="KW-1185">Reference proteome</keyword>
<feature type="compositionally biased region" description="Polar residues" evidence="1">
    <location>
        <begin position="133"/>
        <end position="142"/>
    </location>
</feature>
<feature type="compositionally biased region" description="Basic and acidic residues" evidence="1">
    <location>
        <begin position="70"/>
        <end position="81"/>
    </location>
</feature>
<dbReference type="AlphaFoldDB" id="A0AAV4ENF8"/>
<evidence type="ECO:0000313" key="3">
    <source>
        <dbReference type="Proteomes" id="UP000762676"/>
    </source>
</evidence>
<accession>A0AAV4ENF8</accession>
<gene>
    <name evidence="2" type="ORF">ElyMa_000129900</name>
</gene>
<sequence length="170" mass="18943">MKGTANPGLNLHTFIASCQKLAKDSFRGSPNPLEAMVSQCELYLHLEQSDPNAALREREREMRRRRRKKGGDDWQKQRRNSDGGGEGRYGLVGYLPPLGFTSPESGSPLKKGSAPPAGKDGGIDEMTEDDQTPGRTWPSSFLTDKVQDRPFQPHRGGYKNIYHMLQDVGK</sequence>